<accession>A0ABS3TJJ3</accession>
<name>A0ABS3TJJ3_9PSED</name>
<dbReference type="Pfam" id="PF06980">
    <property type="entry name" value="DUF1302"/>
    <property type="match status" value="1"/>
</dbReference>
<keyword evidence="1" id="KW-0732">Signal</keyword>
<organism evidence="2 3">
    <name type="scientific">Pseudomonas schmalbachii</name>
    <dbReference type="NCBI Taxonomy" id="2816993"/>
    <lineage>
        <taxon>Bacteria</taxon>
        <taxon>Pseudomonadati</taxon>
        <taxon>Pseudomonadota</taxon>
        <taxon>Gammaproteobacteria</taxon>
        <taxon>Pseudomonadales</taxon>
        <taxon>Pseudomonadaceae</taxon>
        <taxon>Pseudomonas</taxon>
    </lineage>
</organism>
<dbReference type="Proteomes" id="UP000669060">
    <property type="component" value="Unassembled WGS sequence"/>
</dbReference>
<gene>
    <name evidence="2" type="ORF">JFY56_01100</name>
</gene>
<protein>
    <submittedName>
        <fullName evidence="2">DUF1302 domain-containing protein</fullName>
    </submittedName>
</protein>
<evidence type="ECO:0000313" key="2">
    <source>
        <dbReference type="EMBL" id="MBO3273817.1"/>
    </source>
</evidence>
<evidence type="ECO:0000313" key="3">
    <source>
        <dbReference type="Proteomes" id="UP000669060"/>
    </source>
</evidence>
<reference evidence="2 3" key="1">
    <citation type="submission" date="2020-12" db="EMBL/GenBank/DDBJ databases">
        <title>Pseudomonas schmalbachii sp. nov. isolated from millipede gut.</title>
        <authorList>
            <person name="Shelomi M."/>
        </authorList>
    </citation>
    <scope>NUCLEOTIDE SEQUENCE [LARGE SCALE GENOMIC DNA]</scope>
    <source>
        <strain evidence="2 3">Milli4</strain>
    </source>
</reference>
<feature type="chain" id="PRO_5047526455" evidence="1">
    <location>
        <begin position="33"/>
        <end position="608"/>
    </location>
</feature>
<keyword evidence="3" id="KW-1185">Reference proteome</keyword>
<feature type="signal peptide" evidence="1">
    <location>
        <begin position="1"/>
        <end position="32"/>
    </location>
</feature>
<dbReference type="EMBL" id="JAELYA010000001">
    <property type="protein sequence ID" value="MBO3273817.1"/>
    <property type="molecule type" value="Genomic_DNA"/>
</dbReference>
<evidence type="ECO:0000256" key="1">
    <source>
        <dbReference type="SAM" id="SignalP"/>
    </source>
</evidence>
<dbReference type="InterPro" id="IPR010727">
    <property type="entry name" value="DUF1302"/>
</dbReference>
<sequence length="608" mass="66279">MTKTIRPGFFQPHLLALAVTAVTLGISTQAQAVSFNVGEIEGQFDSTLSLGASWSTADADKDFIGYNNGGRTATHTTDDGRLNFKKGETFSKIFKGLHDLELKYGDTGVFMRGKYWYDFELKDEGRPFKEISDDNRKQAAQSSGAQLLDAFVYHNYDIAEMPGSVRLGKQVVSWGESTFIPNSINSINPVDVSAFRRPGAEVKEALVPVNMFYLSQSLTDSLSAEAFYQLEWDQTVLDNCGTFFGGDVVPDGCDTNNANNAAPGFGALMQRFEPIAAANGQGFLATDEGVILPRGGDRDARDDGQWGLAMRWMTDAVEYGAYAMNYHSRNPYYSTQTAGADTLASLSAILPAVGQSCAGVPGCSSVVQGMALSTVLGNANYFIEYPEDIRLYGLSFATTLPTGTAWSGELSYRPNMPLQISTPDITLAVLNPIAPTTSPTVPTRPGQDNHGYQRKEMTQLQTTFIHFFERALGADRVTLVGELGVTHLGGLEHTSDMRFGRSPEFGQWAPGNNHGFYTANSWGYRVRSVFDYNDVFAGVNLKPNLAWSHDVDGYGPTFNEGSKAVSIGLDADYRSTYTASLSYTDFFGGDFNTQIDRDFLALSVGVNF</sequence>
<dbReference type="RefSeq" id="WP_208311644.1">
    <property type="nucleotide sequence ID" value="NZ_JAELYA010000001.1"/>
</dbReference>
<proteinExistence type="predicted"/>
<comment type="caution">
    <text evidence="2">The sequence shown here is derived from an EMBL/GenBank/DDBJ whole genome shotgun (WGS) entry which is preliminary data.</text>
</comment>